<accession>A0A8J2NXN5</accession>
<evidence type="ECO:0000256" key="3">
    <source>
        <dbReference type="ARBA" id="ARBA00022840"/>
    </source>
</evidence>
<dbReference type="GO" id="GO:0005524">
    <property type="term" value="F:ATP binding"/>
    <property type="evidence" value="ECO:0007669"/>
    <property type="project" value="UniProtKB-KW"/>
</dbReference>
<comment type="similarity">
    <text evidence="1">Belongs to the heat shock protein 70 family.</text>
</comment>
<evidence type="ECO:0000256" key="1">
    <source>
        <dbReference type="ARBA" id="ARBA00007381"/>
    </source>
</evidence>
<evidence type="ECO:0000313" key="4">
    <source>
        <dbReference type="EMBL" id="CAG7724024.1"/>
    </source>
</evidence>
<organism evidence="4 5">
    <name type="scientific">Allacma fusca</name>
    <dbReference type="NCBI Taxonomy" id="39272"/>
    <lineage>
        <taxon>Eukaryota</taxon>
        <taxon>Metazoa</taxon>
        <taxon>Ecdysozoa</taxon>
        <taxon>Arthropoda</taxon>
        <taxon>Hexapoda</taxon>
        <taxon>Collembola</taxon>
        <taxon>Symphypleona</taxon>
        <taxon>Sminthuridae</taxon>
        <taxon>Allacma</taxon>
    </lineage>
</organism>
<keyword evidence="5" id="KW-1185">Reference proteome</keyword>
<feature type="non-terminal residue" evidence="4">
    <location>
        <position position="437"/>
    </location>
</feature>
<dbReference type="AlphaFoldDB" id="A0A8J2NXN5"/>
<protein>
    <submittedName>
        <fullName evidence="4">Uncharacterized protein</fullName>
    </submittedName>
</protein>
<dbReference type="Pfam" id="PF00012">
    <property type="entry name" value="HSP70"/>
    <property type="match status" value="1"/>
</dbReference>
<proteinExistence type="inferred from homology"/>
<reference evidence="4" key="1">
    <citation type="submission" date="2021-06" db="EMBL/GenBank/DDBJ databases">
        <authorList>
            <person name="Hodson N. C."/>
            <person name="Mongue J. A."/>
            <person name="Jaron S. K."/>
        </authorList>
    </citation>
    <scope>NUCLEOTIDE SEQUENCE</scope>
</reference>
<evidence type="ECO:0000313" key="5">
    <source>
        <dbReference type="Proteomes" id="UP000708208"/>
    </source>
</evidence>
<evidence type="ECO:0000256" key="2">
    <source>
        <dbReference type="ARBA" id="ARBA00022741"/>
    </source>
</evidence>
<dbReference type="Proteomes" id="UP000708208">
    <property type="component" value="Unassembled WGS sequence"/>
</dbReference>
<dbReference type="EMBL" id="CAJVCH010105004">
    <property type="protein sequence ID" value="CAG7724024.1"/>
    <property type="molecule type" value="Genomic_DNA"/>
</dbReference>
<dbReference type="GO" id="GO:0140662">
    <property type="term" value="F:ATP-dependent protein folding chaperone"/>
    <property type="evidence" value="ECO:0007669"/>
    <property type="project" value="InterPro"/>
</dbReference>
<dbReference type="InterPro" id="IPR013126">
    <property type="entry name" value="Hsp_70_fam"/>
</dbReference>
<keyword evidence="2" id="KW-0547">Nucleotide-binding</keyword>
<sequence>MDEEGTDTQRNTDAFLEKLFMQGKTKYFEELKKAGGFESEDELNEAFIEWKNDNLHKILEHLRYNSVPVAAASKKNEVVQQYVEPKQSDTETDVFQRNQVRKKASQLFLPDLDRNLAAGQFITAEVKRPAVAPPPVPSKRNERLNVGIYLDENFANVGTCLINDANEVDLILQMPAEIVFMEDEVVVGWQAEKNRNSLNHFYLYQLIKNKASEVHPVHFKTIKHAPCTEEIIAIFFKKLHQNISLLKRGTFVNSVIITIPFTLTSAEKERIKTAARISGLPNVRVLSSLATMAIAYARETQFYLMDRLKEKTILVIHYLAHSFSMAILEISQNSIITRRCFGSENMPEGKQVAFLSSHDVMFRNGTLNQKQDIYILNIYKRALHELSSGTSASWDRIIIVKEQQTTKLDKILDNLFGKQNQSRGYLDGPLLGACLLA</sequence>
<comment type="caution">
    <text evidence="4">The sequence shown here is derived from an EMBL/GenBank/DDBJ whole genome shotgun (WGS) entry which is preliminary data.</text>
</comment>
<keyword evidence="3" id="KW-0067">ATP-binding</keyword>
<gene>
    <name evidence="4" type="ORF">AFUS01_LOCUS13071</name>
</gene>
<name>A0A8J2NXN5_9HEXA</name>